<evidence type="ECO:0000256" key="1">
    <source>
        <dbReference type="SAM" id="MobiDB-lite"/>
    </source>
</evidence>
<sequence length="246" mass="28669">MWRTTEPLSLPDSDRHPLNSTTPRFLQLSIEIRLQIYAQLVASARPFLIGRCQDKPRRSHNSSPRDFFPGEHHIERNDQPSRPTQPPITRVCRQIREESLPLFYSDNYFWLIHNEFQPDTNVSPRRNFDPWIAQTPRNMFDVMRHVSLCGYVAWPTRIMIDVDLKHRSITQVRSYSTYGDELKTYEVFVERIQAALTAEAHSDGITVLKSVLLVCDGIWTLSKEHVSAPPGLSRLRKPRSGPDYDW</sequence>
<dbReference type="Proteomes" id="UP000800039">
    <property type="component" value="Unassembled WGS sequence"/>
</dbReference>
<dbReference type="OrthoDB" id="62952at2759"/>
<evidence type="ECO:0000313" key="3">
    <source>
        <dbReference type="Proteomes" id="UP000800039"/>
    </source>
</evidence>
<comment type="caution">
    <text evidence="2">The sequence shown here is derived from an EMBL/GenBank/DDBJ whole genome shotgun (WGS) entry which is preliminary data.</text>
</comment>
<gene>
    <name evidence="2" type="ORF">K460DRAFT_344705</name>
</gene>
<organism evidence="2 3">
    <name type="scientific">Cucurbitaria berberidis CBS 394.84</name>
    <dbReference type="NCBI Taxonomy" id="1168544"/>
    <lineage>
        <taxon>Eukaryota</taxon>
        <taxon>Fungi</taxon>
        <taxon>Dikarya</taxon>
        <taxon>Ascomycota</taxon>
        <taxon>Pezizomycotina</taxon>
        <taxon>Dothideomycetes</taxon>
        <taxon>Pleosporomycetidae</taxon>
        <taxon>Pleosporales</taxon>
        <taxon>Pleosporineae</taxon>
        <taxon>Cucurbitariaceae</taxon>
        <taxon>Cucurbitaria</taxon>
    </lineage>
</organism>
<dbReference type="AlphaFoldDB" id="A0A9P4GA45"/>
<feature type="region of interest" description="Disordered" evidence="1">
    <location>
        <begin position="53"/>
        <end position="87"/>
    </location>
</feature>
<proteinExistence type="predicted"/>
<dbReference type="EMBL" id="ML976618">
    <property type="protein sequence ID" value="KAF1841661.1"/>
    <property type="molecule type" value="Genomic_DNA"/>
</dbReference>
<feature type="compositionally biased region" description="Basic and acidic residues" evidence="1">
    <location>
        <begin position="68"/>
        <end position="79"/>
    </location>
</feature>
<protein>
    <submittedName>
        <fullName evidence="2">Uncharacterized protein</fullName>
    </submittedName>
</protein>
<keyword evidence="3" id="KW-1185">Reference proteome</keyword>
<evidence type="ECO:0000313" key="2">
    <source>
        <dbReference type="EMBL" id="KAF1841661.1"/>
    </source>
</evidence>
<dbReference type="GeneID" id="63848513"/>
<name>A0A9P4GA45_9PLEO</name>
<dbReference type="PANTHER" id="PTHR42085">
    <property type="entry name" value="F-BOX DOMAIN-CONTAINING PROTEIN"/>
    <property type="match status" value="1"/>
</dbReference>
<dbReference type="PANTHER" id="PTHR42085:SF1">
    <property type="entry name" value="F-BOX DOMAIN-CONTAINING PROTEIN"/>
    <property type="match status" value="1"/>
</dbReference>
<dbReference type="RefSeq" id="XP_040784224.1">
    <property type="nucleotide sequence ID" value="XM_040931261.1"/>
</dbReference>
<accession>A0A9P4GA45</accession>
<dbReference type="InterPro" id="IPR038883">
    <property type="entry name" value="AN11006-like"/>
</dbReference>
<reference evidence="2" key="1">
    <citation type="submission" date="2020-01" db="EMBL/GenBank/DDBJ databases">
        <authorList>
            <consortium name="DOE Joint Genome Institute"/>
            <person name="Haridas S."/>
            <person name="Albert R."/>
            <person name="Binder M."/>
            <person name="Bloem J."/>
            <person name="Labutti K."/>
            <person name="Salamov A."/>
            <person name="Andreopoulos B."/>
            <person name="Baker S.E."/>
            <person name="Barry K."/>
            <person name="Bills G."/>
            <person name="Bluhm B.H."/>
            <person name="Cannon C."/>
            <person name="Castanera R."/>
            <person name="Culley D.E."/>
            <person name="Daum C."/>
            <person name="Ezra D."/>
            <person name="Gonzalez J.B."/>
            <person name="Henrissat B."/>
            <person name="Kuo A."/>
            <person name="Liang C."/>
            <person name="Lipzen A."/>
            <person name="Lutzoni F."/>
            <person name="Magnuson J."/>
            <person name="Mondo S."/>
            <person name="Nolan M."/>
            <person name="Ohm R."/>
            <person name="Pangilinan J."/>
            <person name="Park H.-J."/>
            <person name="Ramirez L."/>
            <person name="Alfaro M."/>
            <person name="Sun H."/>
            <person name="Tritt A."/>
            <person name="Yoshinaga Y."/>
            <person name="Zwiers L.-H."/>
            <person name="Turgeon B.G."/>
            <person name="Goodwin S.B."/>
            <person name="Spatafora J.W."/>
            <person name="Crous P.W."/>
            <person name="Grigoriev I.V."/>
        </authorList>
    </citation>
    <scope>NUCLEOTIDE SEQUENCE</scope>
    <source>
        <strain evidence="2">CBS 394.84</strain>
    </source>
</reference>